<keyword evidence="4" id="KW-0732">Signal</keyword>
<dbReference type="GO" id="GO:0016020">
    <property type="term" value="C:membrane"/>
    <property type="evidence" value="ECO:0007669"/>
    <property type="project" value="UniProtKB-SubCell"/>
</dbReference>
<feature type="domain" description="Ig-like" evidence="5">
    <location>
        <begin position="125"/>
        <end position="212"/>
    </location>
</feature>
<feature type="chain" id="PRO_5018761197" evidence="4">
    <location>
        <begin position="20"/>
        <end position="227"/>
    </location>
</feature>
<dbReference type="InterPro" id="IPR036179">
    <property type="entry name" value="Ig-like_dom_sf"/>
</dbReference>
<dbReference type="Ensembl" id="ENSHBUT00000005310.1">
    <property type="protein sequence ID" value="ENSHBUP00000006436.1"/>
    <property type="gene ID" value="ENSHBUG00000007836.1"/>
</dbReference>
<dbReference type="GeneTree" id="ENSGT00940000165615"/>
<dbReference type="PANTHER" id="PTHR44991">
    <property type="entry name" value="IMMUNOGLOBULIN SUPERFAMILY MEMBER 5"/>
    <property type="match status" value="1"/>
</dbReference>
<dbReference type="InterPro" id="IPR003597">
    <property type="entry name" value="Ig_C1-set"/>
</dbReference>
<dbReference type="InterPro" id="IPR007110">
    <property type="entry name" value="Ig-like_dom"/>
</dbReference>
<dbReference type="InterPro" id="IPR013783">
    <property type="entry name" value="Ig-like_fold"/>
</dbReference>
<evidence type="ECO:0000313" key="7">
    <source>
        <dbReference type="Proteomes" id="UP000264840"/>
    </source>
</evidence>
<dbReference type="InterPro" id="IPR053896">
    <property type="entry name" value="BTN3A2-like_Ig-C"/>
</dbReference>
<evidence type="ECO:0000259" key="5">
    <source>
        <dbReference type="PROSITE" id="PS50835"/>
    </source>
</evidence>
<evidence type="ECO:0000256" key="2">
    <source>
        <dbReference type="ARBA" id="ARBA00023136"/>
    </source>
</evidence>
<dbReference type="AlphaFoldDB" id="A0A3Q3BUF6"/>
<dbReference type="PANTHER" id="PTHR44991:SF1">
    <property type="entry name" value="IMMUNOGLOBULIN SUPERFAMILY MEMBER 5"/>
    <property type="match status" value="1"/>
</dbReference>
<evidence type="ECO:0000256" key="1">
    <source>
        <dbReference type="ARBA" id="ARBA00004370"/>
    </source>
</evidence>
<feature type="signal peptide" evidence="4">
    <location>
        <begin position="1"/>
        <end position="19"/>
    </location>
</feature>
<dbReference type="SMART" id="SM00407">
    <property type="entry name" value="IGc1"/>
    <property type="match status" value="1"/>
</dbReference>
<evidence type="ECO:0000313" key="6">
    <source>
        <dbReference type="Ensembl" id="ENSHBUP00000006436.1"/>
    </source>
</evidence>
<sequence length="227" mass="24772">MTVSWASLFFICLLPCTMGVSDQFQLEPMSAAVLKGSDAQFIARVTGSWEFMAWTVGQFLVLTVRRNTTILPVEQYSARFCSSDNSSCVEFTIHNVSRSLIGPVTCAVQGSYGEKTVQLSIQENGTISIAGPSMKVMYDQQVTFQCVAAGWYPKPTVTWTLNGNAMNSTLDNFTDNGDFFNSTSVLTFQAVRDTTVKCLVSIPALTSPQSTSLFLAVGKKLVLTFCV</sequence>
<keyword evidence="2" id="KW-0472">Membrane</keyword>
<dbReference type="Gene3D" id="2.60.40.10">
    <property type="entry name" value="Immunoglobulins"/>
    <property type="match status" value="1"/>
</dbReference>
<dbReference type="Proteomes" id="UP000264840">
    <property type="component" value="Unplaced"/>
</dbReference>
<evidence type="ECO:0000256" key="3">
    <source>
        <dbReference type="ARBA" id="ARBA00023319"/>
    </source>
</evidence>
<dbReference type="SUPFAM" id="SSF48726">
    <property type="entry name" value="Immunoglobulin"/>
    <property type="match status" value="2"/>
</dbReference>
<protein>
    <submittedName>
        <fullName evidence="6">Immunoglobulin superfamily, member 5a</fullName>
    </submittedName>
</protein>
<organism evidence="6 7">
    <name type="scientific">Haplochromis burtoni</name>
    <name type="common">Burton's mouthbrooder</name>
    <name type="synonym">Chromis burtoni</name>
    <dbReference type="NCBI Taxonomy" id="8153"/>
    <lineage>
        <taxon>Eukaryota</taxon>
        <taxon>Metazoa</taxon>
        <taxon>Chordata</taxon>
        <taxon>Craniata</taxon>
        <taxon>Vertebrata</taxon>
        <taxon>Euteleostomi</taxon>
        <taxon>Actinopterygii</taxon>
        <taxon>Neopterygii</taxon>
        <taxon>Teleostei</taxon>
        <taxon>Neoteleostei</taxon>
        <taxon>Acanthomorphata</taxon>
        <taxon>Ovalentaria</taxon>
        <taxon>Cichlomorphae</taxon>
        <taxon>Cichliformes</taxon>
        <taxon>Cichlidae</taxon>
        <taxon>African cichlids</taxon>
        <taxon>Pseudocrenilabrinae</taxon>
        <taxon>Haplochromini</taxon>
        <taxon>Haplochromis</taxon>
    </lineage>
</organism>
<keyword evidence="3" id="KW-0393">Immunoglobulin domain</keyword>
<comment type="subcellular location">
    <subcellularLocation>
        <location evidence="1">Membrane</location>
    </subcellularLocation>
</comment>
<dbReference type="OMA" id="VEFQCIT"/>
<keyword evidence="7" id="KW-1185">Reference proteome</keyword>
<reference evidence="6" key="2">
    <citation type="submission" date="2025-09" db="UniProtKB">
        <authorList>
            <consortium name="Ensembl"/>
        </authorList>
    </citation>
    <scope>IDENTIFICATION</scope>
</reference>
<reference evidence="6" key="1">
    <citation type="submission" date="2025-08" db="UniProtKB">
        <authorList>
            <consortium name="Ensembl"/>
        </authorList>
    </citation>
    <scope>IDENTIFICATION</scope>
</reference>
<dbReference type="PROSITE" id="PS50835">
    <property type="entry name" value="IG_LIKE"/>
    <property type="match status" value="1"/>
</dbReference>
<name>A0A3Q3BUF6_HAPBU</name>
<accession>A0A3Q3BUF6</accession>
<dbReference type="STRING" id="8153.ENSHBUP00000006436"/>
<proteinExistence type="predicted"/>
<evidence type="ECO:0000256" key="4">
    <source>
        <dbReference type="SAM" id="SignalP"/>
    </source>
</evidence>
<dbReference type="Pfam" id="PF22705">
    <property type="entry name" value="C2-set_3"/>
    <property type="match status" value="1"/>
</dbReference>